<dbReference type="OrthoDB" id="9780677at2"/>
<dbReference type="PANTHER" id="PTHR13696">
    <property type="entry name" value="P-LOOP CONTAINING NUCLEOSIDE TRIPHOSPHATE HYDROLASE"/>
    <property type="match status" value="1"/>
</dbReference>
<dbReference type="AlphaFoldDB" id="A0A433RWI9"/>
<dbReference type="RefSeq" id="WP_158620963.1">
    <property type="nucleotide sequence ID" value="NZ_JTFC01000015.1"/>
</dbReference>
<dbReference type="EMBL" id="JTFC01000015">
    <property type="protein sequence ID" value="RUS57650.1"/>
    <property type="molecule type" value="Genomic_DNA"/>
</dbReference>
<dbReference type="InterPro" id="IPR027417">
    <property type="entry name" value="P-loop_NTPase"/>
</dbReference>
<evidence type="ECO:0000313" key="3">
    <source>
        <dbReference type="Proteomes" id="UP000288623"/>
    </source>
</evidence>
<dbReference type="CDD" id="cd02042">
    <property type="entry name" value="ParAB_family"/>
    <property type="match status" value="1"/>
</dbReference>
<gene>
    <name evidence="2" type="ORF">QI30_04445</name>
</gene>
<proteinExistence type="predicted"/>
<dbReference type="InterPro" id="IPR050678">
    <property type="entry name" value="DNA_Partitioning_ATPase"/>
</dbReference>
<evidence type="ECO:0000313" key="2">
    <source>
        <dbReference type="EMBL" id="RUS57650.1"/>
    </source>
</evidence>
<feature type="domain" description="AAA" evidence="1">
    <location>
        <begin position="4"/>
        <end position="181"/>
    </location>
</feature>
<name>A0A433RWI9_9BACL</name>
<dbReference type="SUPFAM" id="SSF52540">
    <property type="entry name" value="P-loop containing nucleoside triphosphate hydrolases"/>
    <property type="match status" value="1"/>
</dbReference>
<dbReference type="Proteomes" id="UP000288623">
    <property type="component" value="Unassembled WGS sequence"/>
</dbReference>
<dbReference type="PANTHER" id="PTHR13696:SF99">
    <property type="entry name" value="COBYRINIC ACID AC-DIAMIDE SYNTHASE"/>
    <property type="match status" value="1"/>
</dbReference>
<comment type="caution">
    <text evidence="2">The sequence shown here is derived from an EMBL/GenBank/DDBJ whole genome shotgun (WGS) entry which is preliminary data.</text>
</comment>
<dbReference type="Pfam" id="PF13614">
    <property type="entry name" value="AAA_31"/>
    <property type="match status" value="1"/>
</dbReference>
<sequence>MAIKITLGNSKGGVGKTTTTCLLAISLAKHFNQRVLVVDFDAQADSTDFLVRTFNVQHELANHTSVFEAIKSPETAADAVVKLDENLDLIPSGEELSGLDLLLFNKGVFGEFESGLYLDLVIQQVEANYDFILYDVPPTSNIQNINAIVASDYYIGVMMTQAKSYRQMSSFLKESNKTAESAHNSKYGYDGAQLLGILMYLENKRSNVDYTVISSALQTYGDNIFYSRIYERERVKRYDLVPPNPGKFDQHDKNTFAMYDSLAQEILIRVGKLPANTPKIRLEQLLELASDDLNHSEYNTLIEAFNKAVFYRDDVLESLEFTANQLTSALRDVFKDIETAKKRFVIQRIVQWTESKGSLAQLKELKNI</sequence>
<evidence type="ECO:0000259" key="1">
    <source>
        <dbReference type="Pfam" id="PF13614"/>
    </source>
</evidence>
<organism evidence="2 3">
    <name type="scientific">Candidatus Kurthia intestinigallinarum</name>
    <dbReference type="NCBI Taxonomy" id="1562256"/>
    <lineage>
        <taxon>Bacteria</taxon>
        <taxon>Bacillati</taxon>
        <taxon>Bacillota</taxon>
        <taxon>Bacilli</taxon>
        <taxon>Bacillales</taxon>
        <taxon>Caryophanaceae</taxon>
        <taxon>Kurthia</taxon>
    </lineage>
</organism>
<dbReference type="Gene3D" id="3.40.50.300">
    <property type="entry name" value="P-loop containing nucleotide triphosphate hydrolases"/>
    <property type="match status" value="1"/>
</dbReference>
<reference evidence="2 3" key="1">
    <citation type="submission" date="2014-11" db="EMBL/GenBank/DDBJ databases">
        <title>Genome sequence and analysis of novel Kurthia sp.</title>
        <authorList>
            <person name="Lawson J.N."/>
            <person name="Gonzalez J.E."/>
            <person name="Rinauldi L."/>
            <person name="Xuan Z."/>
            <person name="Firman A."/>
            <person name="Shaddox L."/>
            <person name="Trudeau A."/>
            <person name="Shah S."/>
            <person name="Reiman D."/>
        </authorList>
    </citation>
    <scope>NUCLEOTIDE SEQUENCE [LARGE SCALE GENOMIC DNA]</scope>
    <source>
        <strain evidence="2 3">3B1D</strain>
    </source>
</reference>
<protein>
    <recommendedName>
        <fullName evidence="1">AAA domain-containing protein</fullName>
    </recommendedName>
</protein>
<keyword evidence="3" id="KW-1185">Reference proteome</keyword>
<accession>A0A433RWI9</accession>
<dbReference type="InterPro" id="IPR025669">
    <property type="entry name" value="AAA_dom"/>
</dbReference>